<evidence type="ECO:0008006" key="4">
    <source>
        <dbReference type="Google" id="ProtNLM"/>
    </source>
</evidence>
<accession>A0A5A8EJM3</accession>
<dbReference type="Gene3D" id="3.60.10.10">
    <property type="entry name" value="Endonuclease/exonuclease/phosphatase"/>
    <property type="match status" value="1"/>
</dbReference>
<dbReference type="GO" id="GO:0000175">
    <property type="term" value="F:3'-5'-RNA exonuclease activity"/>
    <property type="evidence" value="ECO:0007669"/>
    <property type="project" value="TreeGrafter"/>
</dbReference>
<feature type="region of interest" description="Disordered" evidence="1">
    <location>
        <begin position="103"/>
        <end position="145"/>
    </location>
</feature>
<reference evidence="2 3" key="1">
    <citation type="submission" date="2019-07" db="EMBL/GenBank/DDBJ databases">
        <title>Genomes of Cafeteria roenbergensis.</title>
        <authorList>
            <person name="Fischer M.G."/>
            <person name="Hackl T."/>
            <person name="Roman M."/>
        </authorList>
    </citation>
    <scope>NUCLEOTIDE SEQUENCE [LARGE SCALE GENOMIC DNA]</scope>
    <source>
        <strain evidence="2 3">E4-10P</strain>
    </source>
</reference>
<proteinExistence type="predicted"/>
<dbReference type="PANTHER" id="PTHR12121">
    <property type="entry name" value="CARBON CATABOLITE REPRESSOR PROTEIN 4"/>
    <property type="match status" value="1"/>
</dbReference>
<evidence type="ECO:0000313" key="3">
    <source>
        <dbReference type="Proteomes" id="UP000322899"/>
    </source>
</evidence>
<dbReference type="Proteomes" id="UP000322899">
    <property type="component" value="Unassembled WGS sequence"/>
</dbReference>
<protein>
    <recommendedName>
        <fullName evidence="4">Endonuclease/exonuclease/phosphatase domain-containing protein</fullName>
    </recommendedName>
</protein>
<dbReference type="SUPFAM" id="SSF56219">
    <property type="entry name" value="DNase I-like"/>
    <property type="match status" value="1"/>
</dbReference>
<dbReference type="AlphaFoldDB" id="A0A5A8EJM3"/>
<dbReference type="InterPro" id="IPR036691">
    <property type="entry name" value="Endo/exonu/phosph_ase_sf"/>
</dbReference>
<name>A0A5A8EJM3_CAFRO</name>
<gene>
    <name evidence="2" type="ORF">FNF27_00894</name>
</gene>
<comment type="caution">
    <text evidence="2">The sequence shown here is derived from an EMBL/GenBank/DDBJ whole genome shotgun (WGS) entry which is preliminary data.</text>
</comment>
<dbReference type="EMBL" id="VLTO01000003">
    <property type="protein sequence ID" value="KAA0177722.1"/>
    <property type="molecule type" value="Genomic_DNA"/>
</dbReference>
<organism evidence="2 3">
    <name type="scientific">Cafeteria roenbergensis</name>
    <name type="common">Marine flagellate</name>
    <dbReference type="NCBI Taxonomy" id="33653"/>
    <lineage>
        <taxon>Eukaryota</taxon>
        <taxon>Sar</taxon>
        <taxon>Stramenopiles</taxon>
        <taxon>Bigyra</taxon>
        <taxon>Opalozoa</taxon>
        <taxon>Bicosoecida</taxon>
        <taxon>Cafeteriaceae</taxon>
        <taxon>Cafeteria</taxon>
    </lineage>
</organism>
<dbReference type="PANTHER" id="PTHR12121:SF31">
    <property type="entry name" value="FAMILY PROTEIN, PUTATIVE, EXPRESSED-RELATED"/>
    <property type="match status" value="1"/>
</dbReference>
<evidence type="ECO:0000313" key="2">
    <source>
        <dbReference type="EMBL" id="KAA0177722.1"/>
    </source>
</evidence>
<dbReference type="InterPro" id="IPR050410">
    <property type="entry name" value="CCR4/nocturin_mRNA_transcr"/>
</dbReference>
<sequence>MAVLREDGPSRSGGAAEPLPVSGTCTVTVRCLPEEHSVADVIKAAVVKARQANPMTSSMRDRFELVLRDGRHGEEAVAIGSHGPSSLVALPLAALHQAARSSDPALLARDAPKASPRLQSGSSSSSSAQEAAGSQEGGRCDPAASRAARHIASLATAASHRGVLQVRRSLAANQLVREPEPDAVRVLTYNLLAPPKFRAARSTDKEFASGPEVWLPRAQLQARVIAAASPDIVCLQELWRDSTLQHSGLRPAMQASYRVIAEASRPEAVDQVVMFVKREEVALREGRPALKLVEPSPSGLHPTTRLIDPDRRAVCAVAVLQATSSTGASYRICCAVMHLLFVPVRGSTKQLNFTRAARLKQAKYFKEQVLRFASGHGLSASAGDVVVMTGDINMEGGIGDKATMAESPDADVWAEFSSAVESPGGCAHSGAFVSAFGVAQRRKRLAREARERASAAAAAAAAAAAPRTPAGRGTFVSHVTREGQQRGADYIMLAAPLEGHVADLGGGSSLPRHPADRVGHCAVLPECLRADARMPYPQIGGLARIPRSIVQDAAALPEGVWADLSDHRPVVADIHPPA</sequence>
<evidence type="ECO:0000256" key="1">
    <source>
        <dbReference type="SAM" id="MobiDB-lite"/>
    </source>
</evidence>
<feature type="compositionally biased region" description="Low complexity" evidence="1">
    <location>
        <begin position="119"/>
        <end position="134"/>
    </location>
</feature>